<feature type="signal peptide" evidence="6">
    <location>
        <begin position="1"/>
        <end position="24"/>
    </location>
</feature>
<dbReference type="InterPro" id="IPR022409">
    <property type="entry name" value="PKD/Chitinase_dom"/>
</dbReference>
<dbReference type="PROSITE" id="PS51257">
    <property type="entry name" value="PROKAR_LIPOPROTEIN"/>
    <property type="match status" value="1"/>
</dbReference>
<dbReference type="eggNOG" id="COG4409">
    <property type="taxonomic scope" value="Bacteria"/>
</dbReference>
<dbReference type="GO" id="GO:0005737">
    <property type="term" value="C:cytoplasm"/>
    <property type="evidence" value="ECO:0007669"/>
    <property type="project" value="TreeGrafter"/>
</dbReference>
<comment type="catalytic activity">
    <reaction evidence="1">
        <text>Hydrolysis of alpha-(2-&gt;3)-, alpha-(2-&gt;6)-, alpha-(2-&gt;8)- glycosidic linkages of terminal sialic acid residues in oligosaccharides, glycoproteins, glycolipids, colominic acid and synthetic substrates.</text>
        <dbReference type="EC" id="3.2.1.18"/>
    </reaction>
</comment>
<organism evidence="8 9">
    <name type="scientific">Endozoicomonas elysicola</name>
    <dbReference type="NCBI Taxonomy" id="305900"/>
    <lineage>
        <taxon>Bacteria</taxon>
        <taxon>Pseudomonadati</taxon>
        <taxon>Pseudomonadota</taxon>
        <taxon>Gammaproteobacteria</taxon>
        <taxon>Oceanospirillales</taxon>
        <taxon>Endozoicomonadaceae</taxon>
        <taxon>Endozoicomonas</taxon>
    </lineage>
</organism>
<evidence type="ECO:0000313" key="9">
    <source>
        <dbReference type="Proteomes" id="UP000027997"/>
    </source>
</evidence>
<evidence type="ECO:0000256" key="6">
    <source>
        <dbReference type="SAM" id="SignalP"/>
    </source>
</evidence>
<dbReference type="CDD" id="cd15482">
    <property type="entry name" value="Sialidase_non-viral"/>
    <property type="match status" value="1"/>
</dbReference>
<dbReference type="InterPro" id="IPR006558">
    <property type="entry name" value="LamG-like"/>
</dbReference>
<dbReference type="PROSITE" id="PS50093">
    <property type="entry name" value="PKD"/>
    <property type="match status" value="1"/>
</dbReference>
<dbReference type="InterPro" id="IPR026856">
    <property type="entry name" value="Sialidase_fam"/>
</dbReference>
<dbReference type="PANTHER" id="PTHR10628">
    <property type="entry name" value="SIALIDASE"/>
    <property type="match status" value="1"/>
</dbReference>
<dbReference type="Gene3D" id="2.60.120.200">
    <property type="match status" value="1"/>
</dbReference>
<evidence type="ECO:0000256" key="2">
    <source>
        <dbReference type="ARBA" id="ARBA00009348"/>
    </source>
</evidence>
<dbReference type="Proteomes" id="UP000027997">
    <property type="component" value="Unassembled WGS sequence"/>
</dbReference>
<evidence type="ECO:0000256" key="5">
    <source>
        <dbReference type="ARBA" id="ARBA00023157"/>
    </source>
</evidence>
<keyword evidence="5" id="KW-1015">Disulfide bond</keyword>
<dbReference type="InterPro" id="IPR000601">
    <property type="entry name" value="PKD_dom"/>
</dbReference>
<dbReference type="Gene3D" id="2.60.40.10">
    <property type="entry name" value="Immunoglobulins"/>
    <property type="match status" value="1"/>
</dbReference>
<protein>
    <recommendedName>
        <fullName evidence="3">exo-alpha-sialidase</fullName>
        <ecNumber evidence="3">3.2.1.18</ecNumber>
    </recommendedName>
</protein>
<dbReference type="Gene3D" id="2.120.10.10">
    <property type="match status" value="1"/>
</dbReference>
<keyword evidence="9" id="KW-1185">Reference proteome</keyword>
<evidence type="ECO:0000256" key="4">
    <source>
        <dbReference type="ARBA" id="ARBA00022729"/>
    </source>
</evidence>
<feature type="domain" description="PKD" evidence="7">
    <location>
        <begin position="257"/>
        <end position="295"/>
    </location>
</feature>
<evidence type="ECO:0000313" key="8">
    <source>
        <dbReference type="EMBL" id="KEI73306.1"/>
    </source>
</evidence>
<feature type="chain" id="PRO_5001758981" description="exo-alpha-sialidase" evidence="6">
    <location>
        <begin position="25"/>
        <end position="699"/>
    </location>
</feature>
<evidence type="ECO:0000256" key="3">
    <source>
        <dbReference type="ARBA" id="ARBA00012733"/>
    </source>
</evidence>
<dbReference type="SMART" id="SM00089">
    <property type="entry name" value="PKD"/>
    <property type="match status" value="1"/>
</dbReference>
<dbReference type="InterPro" id="IPR035986">
    <property type="entry name" value="PKD_dom_sf"/>
</dbReference>
<sequence length="699" mass="77473">MRDVNVYKKTILAVCVAAVLPLMVGCDNDDDNTVVQPPIELPKPPTGTPGEVGPGDALHSFTSAVLFEQDNQIADHDDLDPGTGSMSLSFFFKAPATSGTHQVVRKGNLTGGDTGYNVFIANDFIYFRSNIAGVKSDAKLSISDLSPDSWHHFVGVINQDSDTGKMELWVDGVKATEHHEGPSFTPAELNTPDAVIVTQNDGGQVIDDLRFFNRVLTQAEVDSFVNESNQPPEAAIISSSLGGKKFLFYGDVSDPEGEEMTYRWDMGDGTIYNSFSFEHEYQYGGRYTVKLAVSDPWRAETIVEQSFEVEGEPSPYYESVAYRHGEGAYACYRIPTIVKSGNGDLLAFAEGRTSSCADHGNIDVVMRRSTDNGKTWGAIEQIADFGDKAAQNMSAVYDEFYPQVDTDNNPILDEHGNQKMGQMVLVWNNADGNEHQVASELAERRAMLITSLDHGETWSAERDITDAVRIPDQTMHIPPTGHAIQLTTPQAETDGVHGRLFFAGQYSPEGQTSGVYNQNYAFWSDDHGETWVRGTQILGENLNEVQAVELANGHIMFNSRNYRPTANKRRAVTITEDYGVSYGPTVDDDELITPTVASTILRYTREDMHDKNRLLFANPASTSGRQNMTVRMSYDEGENWTVSRNITTGPSAYSDLVIQEDMNIGLLWEDNVDEIRYSSFDLEWLTEGKDTLDLSKFKK</sequence>
<accession>A0A081KGN0</accession>
<dbReference type="InterPro" id="IPR013320">
    <property type="entry name" value="ConA-like_dom_sf"/>
</dbReference>
<dbReference type="GO" id="GO:0009313">
    <property type="term" value="P:oligosaccharide catabolic process"/>
    <property type="evidence" value="ECO:0007669"/>
    <property type="project" value="TreeGrafter"/>
</dbReference>
<dbReference type="PANTHER" id="PTHR10628:SF30">
    <property type="entry name" value="EXO-ALPHA-SIALIDASE"/>
    <property type="match status" value="1"/>
</dbReference>
<dbReference type="AlphaFoldDB" id="A0A081KGN0"/>
<dbReference type="GO" id="GO:0004308">
    <property type="term" value="F:exo-alpha-sialidase activity"/>
    <property type="evidence" value="ECO:0007669"/>
    <property type="project" value="UniProtKB-EC"/>
</dbReference>
<evidence type="ECO:0000256" key="1">
    <source>
        <dbReference type="ARBA" id="ARBA00000427"/>
    </source>
</evidence>
<dbReference type="SMART" id="SM00560">
    <property type="entry name" value="LamGL"/>
    <property type="match status" value="1"/>
</dbReference>
<dbReference type="EC" id="3.2.1.18" evidence="3"/>
<comment type="similarity">
    <text evidence="2">Belongs to the glycosyl hydrolase 33 family.</text>
</comment>
<proteinExistence type="inferred from homology"/>
<dbReference type="Pfam" id="PF13385">
    <property type="entry name" value="Laminin_G_3"/>
    <property type="match status" value="1"/>
</dbReference>
<dbReference type="InterPro" id="IPR011040">
    <property type="entry name" value="Sialidase"/>
</dbReference>
<name>A0A081KGN0_9GAMM</name>
<dbReference type="STRING" id="305900.GV64_23600"/>
<gene>
    <name evidence="8" type="ORF">GV64_23600</name>
</gene>
<dbReference type="InterPro" id="IPR013783">
    <property type="entry name" value="Ig-like_fold"/>
</dbReference>
<dbReference type="GO" id="GO:0016020">
    <property type="term" value="C:membrane"/>
    <property type="evidence" value="ECO:0007669"/>
    <property type="project" value="TreeGrafter"/>
</dbReference>
<dbReference type="Pfam" id="PF13088">
    <property type="entry name" value="BNR_2"/>
    <property type="match status" value="1"/>
</dbReference>
<dbReference type="GO" id="GO:0006689">
    <property type="term" value="P:ganglioside catabolic process"/>
    <property type="evidence" value="ECO:0007669"/>
    <property type="project" value="TreeGrafter"/>
</dbReference>
<dbReference type="Pfam" id="PF18911">
    <property type="entry name" value="PKD_4"/>
    <property type="match status" value="1"/>
</dbReference>
<reference evidence="8 9" key="1">
    <citation type="submission" date="2014-06" db="EMBL/GenBank/DDBJ databases">
        <title>Whole Genome Sequences of Three Symbiotic Endozoicomonas Bacteria.</title>
        <authorList>
            <person name="Neave M.J."/>
            <person name="Apprill A."/>
            <person name="Voolstra C.R."/>
        </authorList>
    </citation>
    <scope>NUCLEOTIDE SEQUENCE [LARGE SCALE GENOMIC DNA]</scope>
    <source>
        <strain evidence="8 9">DSM 22380</strain>
    </source>
</reference>
<dbReference type="CDD" id="cd00146">
    <property type="entry name" value="PKD"/>
    <property type="match status" value="1"/>
</dbReference>
<dbReference type="SUPFAM" id="SSF50939">
    <property type="entry name" value="Sialidases"/>
    <property type="match status" value="1"/>
</dbReference>
<comment type="caution">
    <text evidence="8">The sequence shown here is derived from an EMBL/GenBank/DDBJ whole genome shotgun (WGS) entry which is preliminary data.</text>
</comment>
<keyword evidence="4 6" id="KW-0732">Signal</keyword>
<evidence type="ECO:0000259" key="7">
    <source>
        <dbReference type="PROSITE" id="PS50093"/>
    </source>
</evidence>
<dbReference type="SUPFAM" id="SSF49299">
    <property type="entry name" value="PKD domain"/>
    <property type="match status" value="1"/>
</dbReference>
<dbReference type="InterPro" id="IPR036278">
    <property type="entry name" value="Sialidase_sf"/>
</dbReference>
<dbReference type="EMBL" id="JOJP01000001">
    <property type="protein sequence ID" value="KEI73306.1"/>
    <property type="molecule type" value="Genomic_DNA"/>
</dbReference>
<dbReference type="SUPFAM" id="SSF49899">
    <property type="entry name" value="Concanavalin A-like lectins/glucanases"/>
    <property type="match status" value="1"/>
</dbReference>